<evidence type="ECO:0000256" key="6">
    <source>
        <dbReference type="SAM" id="Phobius"/>
    </source>
</evidence>
<proteinExistence type="inferred from homology"/>
<evidence type="ECO:0000256" key="2">
    <source>
        <dbReference type="ARBA" id="ARBA00007524"/>
    </source>
</evidence>
<dbReference type="AlphaFoldDB" id="A0A7X6H1C1"/>
<keyword evidence="8" id="KW-1185">Reference proteome</keyword>
<evidence type="ECO:0000256" key="4">
    <source>
        <dbReference type="ARBA" id="ARBA00022989"/>
    </source>
</evidence>
<dbReference type="InterPro" id="IPR004307">
    <property type="entry name" value="TspO_MBR"/>
</dbReference>
<dbReference type="PANTHER" id="PTHR10057:SF0">
    <property type="entry name" value="TRANSLOCATOR PROTEIN"/>
    <property type="match status" value="1"/>
</dbReference>
<feature type="transmembrane region" description="Helical" evidence="6">
    <location>
        <begin position="97"/>
        <end position="116"/>
    </location>
</feature>
<comment type="similarity">
    <text evidence="2">Belongs to the TspO/BZRP family.</text>
</comment>
<dbReference type="Gene3D" id="1.20.1260.100">
    <property type="entry name" value="TspO/MBR protein"/>
    <property type="match status" value="1"/>
</dbReference>
<keyword evidence="4 6" id="KW-1133">Transmembrane helix</keyword>
<name>A0A7X6H1C1_9RHOB</name>
<feature type="transmembrane region" description="Helical" evidence="6">
    <location>
        <begin position="69"/>
        <end position="90"/>
    </location>
</feature>
<keyword evidence="3 6" id="KW-0812">Transmembrane</keyword>
<sequence length="157" mass="17070">MDWGLFAIFLAACGAAATTGSMFMPGAWYRGLSKPGWTPPDWVFPVTWTVLYLSSAVAAARVAPLEGSAYGMAFWAMQIAFNTLWTPVFFGLHRIRAAFVIMLGLWIAVAGTMVSFWQLDWIAGALFVPYLIWVTIAGALNASVWARNPNEAAQATG</sequence>
<dbReference type="FunFam" id="1.20.1260.100:FF:000001">
    <property type="entry name" value="translocator protein 2"/>
    <property type="match status" value="1"/>
</dbReference>
<evidence type="ECO:0000256" key="1">
    <source>
        <dbReference type="ARBA" id="ARBA00004141"/>
    </source>
</evidence>
<dbReference type="Proteomes" id="UP000526408">
    <property type="component" value="Unassembled WGS sequence"/>
</dbReference>
<feature type="transmembrane region" description="Helical" evidence="6">
    <location>
        <begin position="122"/>
        <end position="140"/>
    </location>
</feature>
<dbReference type="RefSeq" id="WP_168623435.1">
    <property type="nucleotide sequence ID" value="NZ_JAAZQQ010000003.1"/>
</dbReference>
<evidence type="ECO:0000256" key="3">
    <source>
        <dbReference type="ARBA" id="ARBA00022692"/>
    </source>
</evidence>
<dbReference type="NCBIfam" id="NF047825">
    <property type="entry name" value="T-richsensTspOAlph"/>
    <property type="match status" value="1"/>
</dbReference>
<organism evidence="7 8">
    <name type="scientific">Roseicyclus persicicus</name>
    <dbReference type="NCBI Taxonomy" id="2650661"/>
    <lineage>
        <taxon>Bacteria</taxon>
        <taxon>Pseudomonadati</taxon>
        <taxon>Pseudomonadota</taxon>
        <taxon>Alphaproteobacteria</taxon>
        <taxon>Rhodobacterales</taxon>
        <taxon>Roseobacteraceae</taxon>
        <taxon>Roseicyclus</taxon>
    </lineage>
</organism>
<dbReference type="Pfam" id="PF03073">
    <property type="entry name" value="TspO_MBR"/>
    <property type="match status" value="1"/>
</dbReference>
<reference evidence="7 8" key="1">
    <citation type="submission" date="2020-04" db="EMBL/GenBank/DDBJ databases">
        <authorList>
            <person name="Yoon J."/>
        </authorList>
    </citation>
    <scope>NUCLEOTIDE SEQUENCE [LARGE SCALE GENOMIC DNA]</scope>
    <source>
        <strain evidence="7 8">KMU-115</strain>
    </source>
</reference>
<accession>A0A7X6H1C1</accession>
<comment type="subcellular location">
    <subcellularLocation>
        <location evidence="1">Membrane</location>
        <topology evidence="1">Multi-pass membrane protein</topology>
    </subcellularLocation>
</comment>
<dbReference type="PANTHER" id="PTHR10057">
    <property type="entry name" value="PERIPHERAL-TYPE BENZODIAZEPINE RECEPTOR"/>
    <property type="match status" value="1"/>
</dbReference>
<gene>
    <name evidence="7" type="ORF">HCU73_10600</name>
</gene>
<dbReference type="CDD" id="cd15904">
    <property type="entry name" value="TSPO_MBR"/>
    <property type="match status" value="1"/>
</dbReference>
<dbReference type="PIRSF" id="PIRSF005859">
    <property type="entry name" value="PBR"/>
    <property type="match status" value="1"/>
</dbReference>
<evidence type="ECO:0000313" key="7">
    <source>
        <dbReference type="EMBL" id="NKX45041.1"/>
    </source>
</evidence>
<dbReference type="GO" id="GO:0033013">
    <property type="term" value="P:tetrapyrrole metabolic process"/>
    <property type="evidence" value="ECO:0007669"/>
    <property type="project" value="UniProtKB-ARBA"/>
</dbReference>
<keyword evidence="5 6" id="KW-0472">Membrane</keyword>
<comment type="caution">
    <text evidence="7">The sequence shown here is derived from an EMBL/GenBank/DDBJ whole genome shotgun (WGS) entry which is preliminary data.</text>
</comment>
<feature type="transmembrane region" description="Helical" evidence="6">
    <location>
        <begin position="6"/>
        <end position="30"/>
    </location>
</feature>
<evidence type="ECO:0000313" key="8">
    <source>
        <dbReference type="Proteomes" id="UP000526408"/>
    </source>
</evidence>
<dbReference type="GO" id="GO:0016020">
    <property type="term" value="C:membrane"/>
    <property type="evidence" value="ECO:0007669"/>
    <property type="project" value="UniProtKB-SubCell"/>
</dbReference>
<dbReference type="InterPro" id="IPR038330">
    <property type="entry name" value="TspO/MBR-related_sf"/>
</dbReference>
<protein>
    <submittedName>
        <fullName evidence="7">Tryptophan-rich sensory protein</fullName>
    </submittedName>
</protein>
<evidence type="ECO:0000256" key="5">
    <source>
        <dbReference type="ARBA" id="ARBA00023136"/>
    </source>
</evidence>
<dbReference type="EMBL" id="JAAZQQ010000003">
    <property type="protein sequence ID" value="NKX45041.1"/>
    <property type="molecule type" value="Genomic_DNA"/>
</dbReference>